<dbReference type="InterPro" id="IPR012677">
    <property type="entry name" value="Nucleotide-bd_a/b_plait_sf"/>
</dbReference>
<accession>A0A2S5BGG6</accession>
<dbReference type="PANTHER" id="PTHR24216:SF65">
    <property type="entry name" value="PAXILLIN-LIKE PROTEIN 1"/>
    <property type="match status" value="1"/>
</dbReference>
<evidence type="ECO:0000313" key="3">
    <source>
        <dbReference type="Proteomes" id="UP000237144"/>
    </source>
</evidence>
<reference evidence="2 3" key="1">
    <citation type="journal article" date="2018" name="Front. Microbiol.">
        <title>Prospects for Fungal Bioremediation of Acidic Radioactive Waste Sites: Characterization and Genome Sequence of Rhodotorula taiwanensis MD1149.</title>
        <authorList>
            <person name="Tkavc R."/>
            <person name="Matrosova V.Y."/>
            <person name="Grichenko O.E."/>
            <person name="Gostincar C."/>
            <person name="Volpe R.P."/>
            <person name="Klimenkova P."/>
            <person name="Gaidamakova E.K."/>
            <person name="Zhou C.E."/>
            <person name="Stewart B.J."/>
            <person name="Lyman M.G."/>
            <person name="Malfatti S.A."/>
            <person name="Rubinfeld B."/>
            <person name="Courtot M."/>
            <person name="Singh J."/>
            <person name="Dalgard C.L."/>
            <person name="Hamilton T."/>
            <person name="Frey K.G."/>
            <person name="Gunde-Cimerman N."/>
            <person name="Dugan L."/>
            <person name="Daly M.J."/>
        </authorList>
    </citation>
    <scope>NUCLEOTIDE SEQUENCE [LARGE SCALE GENOMIC DNA]</scope>
    <source>
        <strain evidence="2 3">MD1149</strain>
    </source>
</reference>
<feature type="region of interest" description="Disordered" evidence="1">
    <location>
        <begin position="692"/>
        <end position="713"/>
    </location>
</feature>
<dbReference type="OrthoDB" id="2528024at2759"/>
<feature type="compositionally biased region" description="Basic and acidic residues" evidence="1">
    <location>
        <begin position="1321"/>
        <end position="1333"/>
    </location>
</feature>
<feature type="region of interest" description="Disordered" evidence="1">
    <location>
        <begin position="99"/>
        <end position="121"/>
    </location>
</feature>
<dbReference type="STRING" id="741276.A0A2S5BGG6"/>
<feature type="region of interest" description="Disordered" evidence="1">
    <location>
        <begin position="808"/>
        <end position="850"/>
    </location>
</feature>
<dbReference type="Gene3D" id="3.30.70.330">
    <property type="match status" value="1"/>
</dbReference>
<feature type="compositionally biased region" description="Pro residues" evidence="1">
    <location>
        <begin position="99"/>
        <end position="113"/>
    </location>
</feature>
<keyword evidence="3" id="KW-1185">Reference proteome</keyword>
<comment type="caution">
    <text evidence="2">The sequence shown here is derived from an EMBL/GenBank/DDBJ whole genome shotgun (WGS) entry which is preliminary data.</text>
</comment>
<feature type="compositionally biased region" description="Polar residues" evidence="1">
    <location>
        <begin position="70"/>
        <end position="79"/>
    </location>
</feature>
<dbReference type="GO" id="GO:0003676">
    <property type="term" value="F:nucleic acid binding"/>
    <property type="evidence" value="ECO:0007669"/>
    <property type="project" value="InterPro"/>
</dbReference>
<evidence type="ECO:0000256" key="1">
    <source>
        <dbReference type="SAM" id="MobiDB-lite"/>
    </source>
</evidence>
<feature type="region of interest" description="Disordered" evidence="1">
    <location>
        <begin position="425"/>
        <end position="508"/>
    </location>
</feature>
<dbReference type="PANTHER" id="PTHR24216">
    <property type="entry name" value="PAXILLIN-RELATED"/>
    <property type="match status" value="1"/>
</dbReference>
<feature type="compositionally biased region" description="Basic and acidic residues" evidence="1">
    <location>
        <begin position="477"/>
        <end position="487"/>
    </location>
</feature>
<proteinExistence type="predicted"/>
<feature type="compositionally biased region" description="Basic and acidic residues" evidence="1">
    <location>
        <begin position="427"/>
        <end position="438"/>
    </location>
</feature>
<dbReference type="EMBL" id="PJQD01000009">
    <property type="protein sequence ID" value="POY75860.1"/>
    <property type="molecule type" value="Genomic_DNA"/>
</dbReference>
<feature type="compositionally biased region" description="Gly residues" evidence="1">
    <location>
        <begin position="839"/>
        <end position="849"/>
    </location>
</feature>
<feature type="region of interest" description="Disordered" evidence="1">
    <location>
        <begin position="1"/>
        <end position="79"/>
    </location>
</feature>
<name>A0A2S5BGG6_9BASI</name>
<feature type="compositionally biased region" description="Low complexity" evidence="1">
    <location>
        <begin position="13"/>
        <end position="23"/>
    </location>
</feature>
<feature type="compositionally biased region" description="Low complexity" evidence="1">
    <location>
        <begin position="50"/>
        <end position="69"/>
    </location>
</feature>
<feature type="compositionally biased region" description="Basic and acidic residues" evidence="1">
    <location>
        <begin position="446"/>
        <end position="455"/>
    </location>
</feature>
<evidence type="ECO:0008006" key="4">
    <source>
        <dbReference type="Google" id="ProtNLM"/>
    </source>
</evidence>
<feature type="compositionally biased region" description="Low complexity" evidence="1">
    <location>
        <begin position="1270"/>
        <end position="1285"/>
    </location>
</feature>
<organism evidence="2 3">
    <name type="scientific">Rhodotorula taiwanensis</name>
    <dbReference type="NCBI Taxonomy" id="741276"/>
    <lineage>
        <taxon>Eukaryota</taxon>
        <taxon>Fungi</taxon>
        <taxon>Dikarya</taxon>
        <taxon>Basidiomycota</taxon>
        <taxon>Pucciniomycotina</taxon>
        <taxon>Microbotryomycetes</taxon>
        <taxon>Sporidiobolales</taxon>
        <taxon>Sporidiobolaceae</taxon>
        <taxon>Rhodotorula</taxon>
    </lineage>
</organism>
<dbReference type="SUPFAM" id="SSF54928">
    <property type="entry name" value="RNA-binding domain, RBD"/>
    <property type="match status" value="1"/>
</dbReference>
<feature type="compositionally biased region" description="Low complexity" evidence="1">
    <location>
        <begin position="652"/>
        <end position="663"/>
    </location>
</feature>
<feature type="region of interest" description="Disordered" evidence="1">
    <location>
        <begin position="1242"/>
        <end position="1333"/>
    </location>
</feature>
<evidence type="ECO:0000313" key="2">
    <source>
        <dbReference type="EMBL" id="POY75860.1"/>
    </source>
</evidence>
<sequence length="1333" mass="140492">MPDKPDYLQRPLQQGPAQQQGAATQGGGAVQLTWSPLAHSTPIGAPNATQLGQPQQAPAPSLGPPSAGQTSLVTTPNSQTFGVSFTRTAKFAPLPFPPCEHRLPPPSSGPTSPPIATMHPLPPPPPYTERSMHIQTQLHMPAAQAHSQPLHTTGPSPMLTPAAMASASFANAPASSATPGPPPARPMPSIPLVPQPTMQAMGVPRPPSTGVMLFPTGAPPPPLPPATSAPIPVPVPVFVSTRPGMLPYGQHAPALTPWPPIPLRHIDSYLAGAWPPPSTVSNMPPITSFAAPQHAISPVQFASLQQKHTTPSMAPIPPLWMSAALAPQAPTTVFPVQVPMPFPQLPLPFPQVPSRAAPNPATTASTESPDTCMVRDCQAHSFCELSPCRCRICRDHLGWVMRGARMIDLATGGEVDMLPQGHLASAEAEHGQSQDRVRSGGTEVGHAPERDDGRSTPRSVKKMYRCTACGRQSAMETPKKPTDHDETSGATSSRSSHGGPSVHDAAADEGDGEAFSIKYFSHGPVSHPVQGGETTSSGGQADVAPLSPSIDYATALDPVGDASFMHYPPAMLPYDPYAFAPSEEIWSDPYSSLGAGASLYWPKGYAEQYATPIKPVAGPSGDSHSRVARRHSLAIKTDALEPVQRCSSAVASPTSVEPTVQVPPTTPPSRPASSPSALETGISLEGAIARLTTRTAPSPPESARTSSPMSSSPYGGYVGYGTLPSPPLTRDDMLEYGFSPFGGTRSGSYPLMGESAYATVPTATPGSYPPGSVSVATPSEEAAMYAGGYPTPGLGLTGLYTPESSFFTPPRMSQGKKRNSPFAVERSKGGGKWTSPRGGPRGDFAGGSPMGATPIRTSYTVVRQLPPELDGSLLEKREWPIIKIENIPFNTTLAHLEAWLPKGVLAPSSSVVLPIHLILHRTSGRTLPHCYIETASHEAANRLIHERDRSGLGDRTVRVKWERAGELLRDLFAQSCYFTKPSLSPAAAPLPHLPPEGFRLPGGSLLSVADVRWLLEYCTRPINMRERPLERAFYNLASILAQYPWERRDLWDDALRNELFHCVLGALDAGCKFATANAPGDLFGQKRMLWTVNNAFQMCPAFSQSEKERVRRTVEKGFACPPRGVPPGTSSERDYPPLKEASASAAQHPMTPSRIAKNATALSSPETPTPIAGRAASQITTGRYSKIASKATARSAAGVLKTQAGAPTPAAYSAGRPAIPAALSSSQAVQKGMILARQAAETPSAVRGVDARVPSTEGGTLEQDVQGSTAAPAAPPADKGTAAAPIEREAGPARGWLATPPESPIAQRQKGAHSGLGFSPTEHEGAEKGWAEE</sequence>
<feature type="region of interest" description="Disordered" evidence="1">
    <location>
        <begin position="521"/>
        <end position="540"/>
    </location>
</feature>
<feature type="region of interest" description="Disordered" evidence="1">
    <location>
        <begin position="644"/>
        <end position="678"/>
    </location>
</feature>
<dbReference type="InterPro" id="IPR035979">
    <property type="entry name" value="RBD_domain_sf"/>
</dbReference>
<protein>
    <recommendedName>
        <fullName evidence="4">RRM domain-containing protein</fullName>
    </recommendedName>
</protein>
<gene>
    <name evidence="2" type="ORF">BMF94_0942</name>
</gene>
<dbReference type="Proteomes" id="UP000237144">
    <property type="component" value="Unassembled WGS sequence"/>
</dbReference>
<feature type="compositionally biased region" description="Polar residues" evidence="1">
    <location>
        <begin position="488"/>
        <end position="498"/>
    </location>
</feature>